<proteinExistence type="predicted"/>
<keyword evidence="3" id="KW-1185">Reference proteome</keyword>
<name>A0ABS4J3T1_9BACL</name>
<comment type="caution">
    <text evidence="2">The sequence shown here is derived from an EMBL/GenBank/DDBJ whole genome shotgun (WGS) entry which is preliminary data.</text>
</comment>
<dbReference type="Proteomes" id="UP001519287">
    <property type="component" value="Unassembled WGS sequence"/>
</dbReference>
<organism evidence="2 3">
    <name type="scientific">Paenibacillus eucommiae</name>
    <dbReference type="NCBI Taxonomy" id="1355755"/>
    <lineage>
        <taxon>Bacteria</taxon>
        <taxon>Bacillati</taxon>
        <taxon>Bacillota</taxon>
        <taxon>Bacilli</taxon>
        <taxon>Bacillales</taxon>
        <taxon>Paenibacillaceae</taxon>
        <taxon>Paenibacillus</taxon>
    </lineage>
</organism>
<reference evidence="2 3" key="1">
    <citation type="submission" date="2021-03" db="EMBL/GenBank/DDBJ databases">
        <title>Genomic Encyclopedia of Type Strains, Phase IV (KMG-IV): sequencing the most valuable type-strain genomes for metagenomic binning, comparative biology and taxonomic classification.</title>
        <authorList>
            <person name="Goeker M."/>
        </authorList>
    </citation>
    <scope>NUCLEOTIDE SEQUENCE [LARGE SCALE GENOMIC DNA]</scope>
    <source>
        <strain evidence="2 3">DSM 26048</strain>
    </source>
</reference>
<dbReference type="SUPFAM" id="SSF51735">
    <property type="entry name" value="NAD(P)-binding Rossmann-fold domains"/>
    <property type="match status" value="1"/>
</dbReference>
<evidence type="ECO:0000313" key="3">
    <source>
        <dbReference type="Proteomes" id="UP001519287"/>
    </source>
</evidence>
<protein>
    <recommendedName>
        <fullName evidence="1">Gfo/Idh/MocA-like oxidoreductase N-terminal domain-containing protein</fullName>
    </recommendedName>
</protein>
<sequence>MKKIGFIDFYLDEWHAHKYPEWIRENAAALGRNCDVAYAWAEVDREGGIDTDSWCRENRVERIMSIEELVEKSDYIIVLSPDNPEHHERLARIPLMSGKPVYIDKTFSPDLSSGIRMFELAEKHGTPLFSSSALRFAKELASYPDDKVNSDSLEYTAVSGPGHYENYSVHQFEMLVSLMGTGAQKIKSLSSEQGRLLAVAYADGRRGSMLQMAAAPFQVLLQLKNGEGAFISECSDIFPRLIHAMLDFFETGTPPVPKEETLEIMALIEAGQKALESYDTWIPVGSLK</sequence>
<dbReference type="Gene3D" id="3.40.50.720">
    <property type="entry name" value="NAD(P)-binding Rossmann-like Domain"/>
    <property type="match status" value="1"/>
</dbReference>
<dbReference type="Pfam" id="PF01408">
    <property type="entry name" value="GFO_IDH_MocA"/>
    <property type="match status" value="1"/>
</dbReference>
<dbReference type="InterPro" id="IPR036291">
    <property type="entry name" value="NAD(P)-bd_dom_sf"/>
</dbReference>
<dbReference type="EMBL" id="JAGGLB010000022">
    <property type="protein sequence ID" value="MBP1993940.1"/>
    <property type="molecule type" value="Genomic_DNA"/>
</dbReference>
<gene>
    <name evidence="2" type="ORF">J2Z66_005566</name>
</gene>
<evidence type="ECO:0000313" key="2">
    <source>
        <dbReference type="EMBL" id="MBP1993940.1"/>
    </source>
</evidence>
<dbReference type="RefSeq" id="WP_209975809.1">
    <property type="nucleotide sequence ID" value="NZ_JAGGLB010000022.1"/>
</dbReference>
<feature type="domain" description="Gfo/Idh/MocA-like oxidoreductase N-terminal" evidence="1">
    <location>
        <begin position="55"/>
        <end position="128"/>
    </location>
</feature>
<accession>A0ABS4J3T1</accession>
<dbReference type="InterPro" id="IPR000683">
    <property type="entry name" value="Gfo/Idh/MocA-like_OxRdtase_N"/>
</dbReference>
<evidence type="ECO:0000259" key="1">
    <source>
        <dbReference type="Pfam" id="PF01408"/>
    </source>
</evidence>